<keyword evidence="1" id="KW-0812">Transmembrane</keyword>
<sequence>MISELIYSLIASSVLTFLYYIDSNLTEDDNDLTKYLKYFGLNCIVFFITINIYSLGNNSSMDNYTVNVGLPNF</sequence>
<proteinExistence type="predicted"/>
<evidence type="ECO:0000313" key="2">
    <source>
        <dbReference type="EMBL" id="SVA11895.1"/>
    </source>
</evidence>
<reference evidence="2" key="1">
    <citation type="submission" date="2018-05" db="EMBL/GenBank/DDBJ databases">
        <authorList>
            <person name="Lanie J.A."/>
            <person name="Ng W.-L."/>
            <person name="Kazmierczak K.M."/>
            <person name="Andrzejewski T.M."/>
            <person name="Davidsen T.M."/>
            <person name="Wayne K.J."/>
            <person name="Tettelin H."/>
            <person name="Glass J.I."/>
            <person name="Rusch D."/>
            <person name="Podicherti R."/>
            <person name="Tsui H.-C.T."/>
            <person name="Winkler M.E."/>
        </authorList>
    </citation>
    <scope>NUCLEOTIDE SEQUENCE</scope>
</reference>
<name>A0A381T6U4_9ZZZZ</name>
<feature type="transmembrane region" description="Helical" evidence="1">
    <location>
        <begin position="6"/>
        <end position="23"/>
    </location>
</feature>
<gene>
    <name evidence="2" type="ORF">METZ01_LOCUS64749</name>
</gene>
<protein>
    <submittedName>
        <fullName evidence="2">Uncharacterized protein</fullName>
    </submittedName>
</protein>
<dbReference type="AlphaFoldDB" id="A0A381T6U4"/>
<evidence type="ECO:0000256" key="1">
    <source>
        <dbReference type="SAM" id="Phobius"/>
    </source>
</evidence>
<keyword evidence="1" id="KW-0472">Membrane</keyword>
<organism evidence="2">
    <name type="scientific">marine metagenome</name>
    <dbReference type="NCBI Taxonomy" id="408172"/>
    <lineage>
        <taxon>unclassified sequences</taxon>
        <taxon>metagenomes</taxon>
        <taxon>ecological metagenomes</taxon>
    </lineage>
</organism>
<accession>A0A381T6U4</accession>
<feature type="transmembrane region" description="Helical" evidence="1">
    <location>
        <begin position="35"/>
        <end position="55"/>
    </location>
</feature>
<dbReference type="EMBL" id="UINC01004114">
    <property type="protein sequence ID" value="SVA11895.1"/>
    <property type="molecule type" value="Genomic_DNA"/>
</dbReference>
<keyword evidence="1" id="KW-1133">Transmembrane helix</keyword>